<dbReference type="Proteomes" id="UP000622638">
    <property type="component" value="Unassembled WGS sequence"/>
</dbReference>
<keyword evidence="1" id="KW-0812">Transmembrane</keyword>
<dbReference type="AlphaFoldDB" id="A0A6I3SW02"/>
<dbReference type="Proteomes" id="UP000430634">
    <property type="component" value="Unassembled WGS sequence"/>
</dbReference>
<proteinExistence type="predicted"/>
<organism evidence="3 4">
    <name type="scientific">Pseudoduganella buxea</name>
    <dbReference type="NCBI Taxonomy" id="1949069"/>
    <lineage>
        <taxon>Bacteria</taxon>
        <taxon>Pseudomonadati</taxon>
        <taxon>Pseudomonadota</taxon>
        <taxon>Betaproteobacteria</taxon>
        <taxon>Burkholderiales</taxon>
        <taxon>Oxalobacteraceae</taxon>
        <taxon>Telluria group</taxon>
        <taxon>Pseudoduganella</taxon>
    </lineage>
</organism>
<accession>A0A6I3SW02</accession>
<dbReference type="OrthoDB" id="7324894at2"/>
<keyword evidence="1" id="KW-1133">Transmembrane helix</keyword>
<dbReference type="EMBL" id="WNKZ01000027">
    <property type="protein sequence ID" value="MTV53373.1"/>
    <property type="molecule type" value="Genomic_DNA"/>
</dbReference>
<evidence type="ECO:0000313" key="5">
    <source>
        <dbReference type="Proteomes" id="UP000622638"/>
    </source>
</evidence>
<evidence type="ECO:0000313" key="2">
    <source>
        <dbReference type="EMBL" id="GGC07231.1"/>
    </source>
</evidence>
<feature type="transmembrane region" description="Helical" evidence="1">
    <location>
        <begin position="7"/>
        <end position="30"/>
    </location>
</feature>
<reference evidence="2" key="4">
    <citation type="submission" date="2024-05" db="EMBL/GenBank/DDBJ databases">
        <authorList>
            <person name="Sun Q."/>
            <person name="Zhou Y."/>
        </authorList>
    </citation>
    <scope>NUCLEOTIDE SEQUENCE</scope>
    <source>
        <strain evidence="2">CGMCC 1.15931</strain>
    </source>
</reference>
<reference evidence="3 4" key="3">
    <citation type="submission" date="2019-11" db="EMBL/GenBank/DDBJ databases">
        <title>Type strains purchased from KCTC, JCM and DSMZ.</title>
        <authorList>
            <person name="Lu H."/>
        </authorList>
    </citation>
    <scope>NUCLEOTIDE SEQUENCE [LARGE SCALE GENOMIC DNA]</scope>
    <source>
        <strain evidence="3 4">KCTC 52429</strain>
    </source>
</reference>
<gene>
    <name evidence="2" type="ORF">GCM10011572_31000</name>
    <name evidence="3" type="ORF">GM672_11615</name>
</gene>
<keyword evidence="5" id="KW-1185">Reference proteome</keyword>
<evidence type="ECO:0000256" key="1">
    <source>
        <dbReference type="SAM" id="Phobius"/>
    </source>
</evidence>
<protein>
    <submittedName>
        <fullName evidence="3">Uncharacterized protein</fullName>
    </submittedName>
</protein>
<dbReference type="EMBL" id="BMKG01000012">
    <property type="protein sequence ID" value="GGC07231.1"/>
    <property type="molecule type" value="Genomic_DNA"/>
</dbReference>
<reference evidence="5" key="2">
    <citation type="journal article" date="2019" name="Int. J. Syst. Evol. Microbiol.">
        <title>The Global Catalogue of Microorganisms (GCM) 10K type strain sequencing project: providing services to taxonomists for standard genome sequencing and annotation.</title>
        <authorList>
            <consortium name="The Broad Institute Genomics Platform"/>
            <consortium name="The Broad Institute Genome Sequencing Center for Infectious Disease"/>
            <person name="Wu L."/>
            <person name="Ma J."/>
        </authorList>
    </citation>
    <scope>NUCLEOTIDE SEQUENCE [LARGE SCALE GENOMIC DNA]</scope>
    <source>
        <strain evidence="5">CGMCC 1.15931</strain>
    </source>
</reference>
<keyword evidence="1" id="KW-0472">Membrane</keyword>
<name>A0A6I3SW02_9BURK</name>
<reference evidence="2" key="1">
    <citation type="journal article" date="2014" name="Int. J. Syst. Evol. Microbiol.">
        <title>Complete genome of a new Firmicutes species belonging to the dominant human colonic microbiota ('Ruminococcus bicirculans') reveals two chromosomes and a selective capacity to utilize plant glucans.</title>
        <authorList>
            <consortium name="NISC Comparative Sequencing Program"/>
            <person name="Wegmann U."/>
            <person name="Louis P."/>
            <person name="Goesmann A."/>
            <person name="Henrissat B."/>
            <person name="Duncan S.H."/>
            <person name="Flint H.J."/>
        </authorList>
    </citation>
    <scope>NUCLEOTIDE SEQUENCE</scope>
    <source>
        <strain evidence="2">CGMCC 1.15931</strain>
    </source>
</reference>
<evidence type="ECO:0000313" key="4">
    <source>
        <dbReference type="Proteomes" id="UP000430634"/>
    </source>
</evidence>
<evidence type="ECO:0000313" key="3">
    <source>
        <dbReference type="EMBL" id="MTV53373.1"/>
    </source>
</evidence>
<comment type="caution">
    <text evidence="3">The sequence shown here is derived from an EMBL/GenBank/DDBJ whole genome shotgun (WGS) entry which is preliminary data.</text>
</comment>
<sequence>MDARHALYLRWLAGVMLATAVLAALAVLLVDPYGLYGWYEKAGVNRVKPPLTRHQNEIKLARALRLQPRLVIVGNSRVEAGLDPDGPALQGTNAVNLGLAGTGTVTAVSQLRYLAAQGIGPRHVVAGVDFVDALTAAPVRAGPVPPLRVAPPGHAWQADALLSAASLKDALRTVALQHDQEAPMATLRGFNPLREYHRTARVEGYAAIFRQREQENERKLARFAQGGLDEGTLRAELRALTDAAAQGNPAVALDLLIYPYHAQLLAAFERHGLWPRFEAWKTVLVEEVAAARKRHPRARIMLVDFSGYGDRQCEPIPAPGSDAATRWYWEAGHFKAALGEVMLARLLARGREGAGEGMQGDAGFGVPLEAANGMANRHRIAAERAACRARQPALFDGASRPG</sequence>
<dbReference type="RefSeq" id="WP_155470689.1">
    <property type="nucleotide sequence ID" value="NZ_BMKG01000012.1"/>
</dbReference>